<keyword evidence="2" id="KW-1185">Reference proteome</keyword>
<evidence type="ECO:0000313" key="1">
    <source>
        <dbReference type="EMBL" id="KAK6735356.1"/>
    </source>
</evidence>
<dbReference type="Proteomes" id="UP001303046">
    <property type="component" value="Unassembled WGS sequence"/>
</dbReference>
<protein>
    <recommendedName>
        <fullName evidence="3">Reverse transcriptase domain-containing protein</fullName>
    </recommendedName>
</protein>
<proteinExistence type="predicted"/>
<organism evidence="1 2">
    <name type="scientific">Necator americanus</name>
    <name type="common">Human hookworm</name>
    <dbReference type="NCBI Taxonomy" id="51031"/>
    <lineage>
        <taxon>Eukaryota</taxon>
        <taxon>Metazoa</taxon>
        <taxon>Ecdysozoa</taxon>
        <taxon>Nematoda</taxon>
        <taxon>Chromadorea</taxon>
        <taxon>Rhabditida</taxon>
        <taxon>Rhabditina</taxon>
        <taxon>Rhabditomorpha</taxon>
        <taxon>Strongyloidea</taxon>
        <taxon>Ancylostomatidae</taxon>
        <taxon>Bunostominae</taxon>
        <taxon>Necator</taxon>
    </lineage>
</organism>
<comment type="caution">
    <text evidence="1">The sequence shown here is derived from an EMBL/GenBank/DDBJ whole genome shotgun (WGS) entry which is preliminary data.</text>
</comment>
<accession>A0ABR1CDU2</accession>
<dbReference type="EMBL" id="JAVFWL010000002">
    <property type="protein sequence ID" value="KAK6735356.1"/>
    <property type="molecule type" value="Genomic_DNA"/>
</dbReference>
<gene>
    <name evidence="1" type="primary">Necator_chrII.g6309</name>
    <name evidence="1" type="ORF">RB195_018516</name>
</gene>
<name>A0ABR1CDU2_NECAM</name>
<sequence length="102" mass="11082">MQLAILDLEATFDSLHRDRLLNALRADGVPGKFIGLLDDMNQQITAAVRTAAGYTTPFKVVTEVRQGVVAGPFLFPSPVDDIMRRTVDRCPADIIVAPSGRS</sequence>
<reference evidence="1 2" key="1">
    <citation type="submission" date="2023-08" db="EMBL/GenBank/DDBJ databases">
        <title>A Necator americanus chromosomal reference genome.</title>
        <authorList>
            <person name="Ilik V."/>
            <person name="Petrzelkova K.J."/>
            <person name="Pardy F."/>
            <person name="Fuh T."/>
            <person name="Niatou-Singa F.S."/>
            <person name="Gouil Q."/>
            <person name="Baker L."/>
            <person name="Ritchie M.E."/>
            <person name="Jex A.R."/>
            <person name="Gazzola D."/>
            <person name="Li H."/>
            <person name="Toshio Fujiwara R."/>
            <person name="Zhan B."/>
            <person name="Aroian R.V."/>
            <person name="Pafco B."/>
            <person name="Schwarz E.M."/>
        </authorList>
    </citation>
    <scope>NUCLEOTIDE SEQUENCE [LARGE SCALE GENOMIC DNA]</scope>
    <source>
        <strain evidence="1 2">Aroian</strain>
        <tissue evidence="1">Whole animal</tissue>
    </source>
</reference>
<evidence type="ECO:0000313" key="2">
    <source>
        <dbReference type="Proteomes" id="UP001303046"/>
    </source>
</evidence>
<evidence type="ECO:0008006" key="3">
    <source>
        <dbReference type="Google" id="ProtNLM"/>
    </source>
</evidence>